<dbReference type="PANTHER" id="PTHR23513:SF18">
    <property type="entry name" value="INTEGRAL MEMBRANE PROTEIN"/>
    <property type="match status" value="1"/>
</dbReference>
<name>A0A930V8M2_9ACTN</name>
<evidence type="ECO:0000256" key="6">
    <source>
        <dbReference type="ARBA" id="ARBA00023136"/>
    </source>
</evidence>
<dbReference type="InterPro" id="IPR018490">
    <property type="entry name" value="cNMP-bd_dom_sf"/>
</dbReference>
<dbReference type="PRINTS" id="PR00103">
    <property type="entry name" value="CAMPKINASE"/>
</dbReference>
<dbReference type="CDD" id="cd06173">
    <property type="entry name" value="MFS_MefA_like"/>
    <property type="match status" value="1"/>
</dbReference>
<evidence type="ECO:0000256" key="7">
    <source>
        <dbReference type="SAM" id="Phobius"/>
    </source>
</evidence>
<dbReference type="Gene3D" id="1.20.1250.20">
    <property type="entry name" value="MFS general substrate transporter like domains"/>
    <property type="match status" value="1"/>
</dbReference>
<keyword evidence="4 7" id="KW-0812">Transmembrane</keyword>
<evidence type="ECO:0000313" key="9">
    <source>
        <dbReference type="EMBL" id="MBF4761942.1"/>
    </source>
</evidence>
<dbReference type="SUPFAM" id="SSF51206">
    <property type="entry name" value="cAMP-binding domain-like"/>
    <property type="match status" value="1"/>
</dbReference>
<dbReference type="InterPro" id="IPR036259">
    <property type="entry name" value="MFS_trans_sf"/>
</dbReference>
<feature type="transmembrane region" description="Helical" evidence="7">
    <location>
        <begin position="95"/>
        <end position="119"/>
    </location>
</feature>
<feature type="transmembrane region" description="Helical" evidence="7">
    <location>
        <begin position="26"/>
        <end position="47"/>
    </location>
</feature>
<evidence type="ECO:0000259" key="8">
    <source>
        <dbReference type="PROSITE" id="PS50042"/>
    </source>
</evidence>
<dbReference type="Pfam" id="PF05977">
    <property type="entry name" value="MFS_3"/>
    <property type="match status" value="1"/>
</dbReference>
<dbReference type="Gene3D" id="2.60.120.10">
    <property type="entry name" value="Jelly Rolls"/>
    <property type="match status" value="1"/>
</dbReference>
<sequence length="548" mass="57579">MPETKEGARDSLRSVLRNPNLRRIQLAFGGSLLGDWAYGTAILVWAFQESGATGVGLFTAARFIAAAFAGPLGAAVADRMDRRRFMMTTDLIRAVLASITAVLIMTDGPVAFVYVVAVVTATVGAPFRSAQAGLIPRLVDTPGELTASNAVAANIENVVVFMGPAVGALMVGTFDVAAVVWLNVASFIWSFLMVSGVKERVPDDQQADGGDDDGPQEKMLAQITAGFAYVGRNADLRTISLLTAAQTIIWGALSVFMVVIAVRDFGEAASVGWLQGAMGVGTIVGGVMILGRVSKGRLASDMVIGVLGWSLPVIVLAVFPSPITAIAALVVIGTADPWVNLGLETIPQRLAPENAISRVYAAVESIAIGAIALGSLLTPALLHFFGIRPSLIGIGLVVTAYALSTLPRLRALDHRLTAPEGLAVLRAIAMFEALHPSVVEEMAHRLEAVTFSAGQVVVREGDPADRFYVIAEGEVEVSHGDVVVRRETAGDFFGEIGLLRNVPRTATVTAVTDVKLWSLERSVFLGAVTGTGAARVAAEDVVSRRIAT</sequence>
<dbReference type="InterPro" id="IPR014710">
    <property type="entry name" value="RmlC-like_jellyroll"/>
</dbReference>
<dbReference type="SUPFAM" id="SSF103473">
    <property type="entry name" value="MFS general substrate transporter"/>
    <property type="match status" value="1"/>
</dbReference>
<dbReference type="CDD" id="cd00038">
    <property type="entry name" value="CAP_ED"/>
    <property type="match status" value="1"/>
</dbReference>
<accession>A0A930V8M2</accession>
<organism evidence="9 10">
    <name type="scientific">Nocardioides islandensis</name>
    <dbReference type="NCBI Taxonomy" id="433663"/>
    <lineage>
        <taxon>Bacteria</taxon>
        <taxon>Bacillati</taxon>
        <taxon>Actinomycetota</taxon>
        <taxon>Actinomycetes</taxon>
        <taxon>Propionibacteriales</taxon>
        <taxon>Nocardioidaceae</taxon>
        <taxon>Nocardioides</taxon>
    </lineage>
</organism>
<dbReference type="PROSITE" id="PS00888">
    <property type="entry name" value="CNMP_BINDING_1"/>
    <property type="match status" value="1"/>
</dbReference>
<keyword evidence="10" id="KW-1185">Reference proteome</keyword>
<evidence type="ECO:0000256" key="5">
    <source>
        <dbReference type="ARBA" id="ARBA00022989"/>
    </source>
</evidence>
<feature type="transmembrane region" description="Helical" evidence="7">
    <location>
        <begin position="380"/>
        <end position="403"/>
    </location>
</feature>
<comment type="subcellular location">
    <subcellularLocation>
        <location evidence="1">Cell membrane</location>
        <topology evidence="1">Multi-pass membrane protein</topology>
    </subcellularLocation>
</comment>
<comment type="caution">
    <text evidence="9">The sequence shown here is derived from an EMBL/GenBank/DDBJ whole genome shotgun (WGS) entry which is preliminary data.</text>
</comment>
<feature type="transmembrane region" description="Helical" evidence="7">
    <location>
        <begin position="241"/>
        <end position="262"/>
    </location>
</feature>
<dbReference type="RefSeq" id="WP_194705119.1">
    <property type="nucleotide sequence ID" value="NZ_JADKPN010000001.1"/>
</dbReference>
<evidence type="ECO:0000313" key="10">
    <source>
        <dbReference type="Proteomes" id="UP000640489"/>
    </source>
</evidence>
<evidence type="ECO:0000256" key="4">
    <source>
        <dbReference type="ARBA" id="ARBA00022692"/>
    </source>
</evidence>
<keyword evidence="2" id="KW-0813">Transport</keyword>
<evidence type="ECO:0000256" key="3">
    <source>
        <dbReference type="ARBA" id="ARBA00022475"/>
    </source>
</evidence>
<proteinExistence type="predicted"/>
<dbReference type="PROSITE" id="PS00889">
    <property type="entry name" value="CNMP_BINDING_2"/>
    <property type="match status" value="1"/>
</dbReference>
<dbReference type="InterPro" id="IPR010290">
    <property type="entry name" value="TM_effector"/>
</dbReference>
<gene>
    <name evidence="9" type="ORF">ISU07_02275</name>
</gene>
<dbReference type="Proteomes" id="UP000640489">
    <property type="component" value="Unassembled WGS sequence"/>
</dbReference>
<keyword evidence="3" id="KW-1003">Cell membrane</keyword>
<dbReference type="InterPro" id="IPR000595">
    <property type="entry name" value="cNMP-bd_dom"/>
</dbReference>
<keyword evidence="6 7" id="KW-0472">Membrane</keyword>
<reference evidence="9" key="1">
    <citation type="submission" date="2020-11" db="EMBL/GenBank/DDBJ databases">
        <title>Nocardioides sp. nov., isolated from Soil of Cynanchum wilfordii Hemsley rhizosphere.</title>
        <authorList>
            <person name="Lee J.-S."/>
            <person name="Suh M.K."/>
            <person name="Kim J.-S."/>
        </authorList>
    </citation>
    <scope>NUCLEOTIDE SEQUENCE</scope>
    <source>
        <strain evidence="9">KCTC 19275</strain>
    </source>
</reference>
<dbReference type="InterPro" id="IPR018488">
    <property type="entry name" value="cNMP-bd_CS"/>
</dbReference>
<feature type="transmembrane region" description="Helical" evidence="7">
    <location>
        <begin position="166"/>
        <end position="192"/>
    </location>
</feature>
<feature type="transmembrane region" description="Helical" evidence="7">
    <location>
        <begin position="355"/>
        <end position="374"/>
    </location>
</feature>
<evidence type="ECO:0000256" key="2">
    <source>
        <dbReference type="ARBA" id="ARBA00022448"/>
    </source>
</evidence>
<feature type="transmembrane region" description="Helical" evidence="7">
    <location>
        <begin position="268"/>
        <end position="290"/>
    </location>
</feature>
<dbReference type="AlphaFoldDB" id="A0A930V8M2"/>
<keyword evidence="5 7" id="KW-1133">Transmembrane helix</keyword>
<evidence type="ECO:0000256" key="1">
    <source>
        <dbReference type="ARBA" id="ARBA00004651"/>
    </source>
</evidence>
<protein>
    <submittedName>
        <fullName evidence="9">MFS transporter</fullName>
    </submittedName>
</protein>
<dbReference type="Pfam" id="PF00027">
    <property type="entry name" value="cNMP_binding"/>
    <property type="match status" value="1"/>
</dbReference>
<dbReference type="PROSITE" id="PS50042">
    <property type="entry name" value="CNMP_BINDING_3"/>
    <property type="match status" value="1"/>
</dbReference>
<feature type="domain" description="Cyclic nucleotide-binding" evidence="8">
    <location>
        <begin position="430"/>
        <end position="524"/>
    </location>
</feature>
<dbReference type="PANTHER" id="PTHR23513">
    <property type="entry name" value="INTEGRAL MEMBRANE EFFLUX PROTEIN-RELATED"/>
    <property type="match status" value="1"/>
</dbReference>
<dbReference type="SMART" id="SM00100">
    <property type="entry name" value="cNMP"/>
    <property type="match status" value="1"/>
</dbReference>
<dbReference type="GO" id="GO:0005886">
    <property type="term" value="C:plasma membrane"/>
    <property type="evidence" value="ECO:0007669"/>
    <property type="project" value="UniProtKB-SubCell"/>
</dbReference>
<feature type="transmembrane region" description="Helical" evidence="7">
    <location>
        <begin position="53"/>
        <end position="74"/>
    </location>
</feature>
<dbReference type="EMBL" id="JADKPN010000001">
    <property type="protein sequence ID" value="MBF4761942.1"/>
    <property type="molecule type" value="Genomic_DNA"/>
</dbReference>